<dbReference type="InParanoid" id="A0A6C2YWZ4"/>
<evidence type="ECO:0000256" key="8">
    <source>
        <dbReference type="ARBA" id="ARBA00022827"/>
    </source>
</evidence>
<dbReference type="InterPro" id="IPR036155">
    <property type="entry name" value="Crypto/Photolyase_N_sf"/>
</dbReference>
<dbReference type="InterPro" id="IPR036134">
    <property type="entry name" value="Crypto/Photolyase_FAD-like_sf"/>
</dbReference>
<dbReference type="InterPro" id="IPR052219">
    <property type="entry name" value="Photolyase_Class-2"/>
</dbReference>
<dbReference type="EMBL" id="LR586016">
    <property type="protein sequence ID" value="VIP05362.1"/>
    <property type="molecule type" value="Genomic_DNA"/>
</dbReference>
<evidence type="ECO:0000256" key="11">
    <source>
        <dbReference type="ARBA" id="ARBA00023239"/>
    </source>
</evidence>
<evidence type="ECO:0000313" key="16">
    <source>
        <dbReference type="Proteomes" id="UP000464378"/>
    </source>
</evidence>
<protein>
    <recommendedName>
        <fullName evidence="5">Deoxyribodipyrimidine photo-lyase</fullName>
        <ecNumber evidence="4">4.1.99.3</ecNumber>
    </recommendedName>
    <alternativeName>
        <fullName evidence="12">DNA photolyase</fullName>
    </alternativeName>
</protein>
<evidence type="ECO:0000256" key="3">
    <source>
        <dbReference type="ARBA" id="ARBA00006409"/>
    </source>
</evidence>
<dbReference type="GO" id="GO:0000719">
    <property type="term" value="P:photoreactive repair"/>
    <property type="evidence" value="ECO:0007669"/>
    <property type="project" value="TreeGrafter"/>
</dbReference>
<comment type="cofactor">
    <cofactor evidence="2">
        <name>FAD</name>
        <dbReference type="ChEBI" id="CHEBI:57692"/>
    </cofactor>
</comment>
<evidence type="ECO:0000256" key="1">
    <source>
        <dbReference type="ARBA" id="ARBA00001932"/>
    </source>
</evidence>
<name>A0A6C2YWZ4_9BACT</name>
<dbReference type="GO" id="GO:0003904">
    <property type="term" value="F:deoxyribodipyrimidine photo-lyase activity"/>
    <property type="evidence" value="ECO:0007669"/>
    <property type="project" value="UniProtKB-EC"/>
</dbReference>
<evidence type="ECO:0000256" key="4">
    <source>
        <dbReference type="ARBA" id="ARBA00013149"/>
    </source>
</evidence>
<keyword evidence="9" id="KW-0238">DNA-binding</keyword>
<dbReference type="PANTHER" id="PTHR10211">
    <property type="entry name" value="DEOXYRIBODIPYRIMIDINE PHOTOLYASE"/>
    <property type="match status" value="1"/>
</dbReference>
<dbReference type="AlphaFoldDB" id="A0A6C2YWZ4"/>
<dbReference type="PANTHER" id="PTHR10211:SF0">
    <property type="entry name" value="DEOXYRIBODIPYRIMIDINE PHOTO-LYASE"/>
    <property type="match status" value="1"/>
</dbReference>
<evidence type="ECO:0000256" key="12">
    <source>
        <dbReference type="ARBA" id="ARBA00031671"/>
    </source>
</evidence>
<evidence type="ECO:0000256" key="6">
    <source>
        <dbReference type="ARBA" id="ARBA00022630"/>
    </source>
</evidence>
<keyword evidence="11 15" id="KW-0456">Lyase</keyword>
<sequence length="522" mass="59907">MERFRHPSLAARVRPANPHPIRETGDYVLYWMQLYRRLRWNHALDYAIESAANLGKPLVIYEGLKRSYPWANARLSQFMLEGMRDTARDAAQLGVTIWQFVEGSPDHENNRPAWFHPDGRGLVRHLAAKACLVVTDDYPMYIVPEQSLALAQKTDTAVHLVDGNSIIPLANLGDPVGAAAHMRPRIHRQFAEHWPHGPIAEPVLPAVVRQAVPAPFPTWTPPEDLPRLVQSIGVDPTVPAVANIPGGREAGLAHLREFVRKRLTRYAEERSIPDSLQRTAASGLSPYLRHGHVSIHEIVSAVLNHRGNWSVDQINFKNRNKREGFYCDDADVNSFLDEAITWRDLGYHWHRHRRTDIRSLQTALPDWAYATLHRHSTDRRAHVYTREQWEHADTHDHIWNAAQRELVATGRIHNYLRMLWGKKVLEWSASPEEAYQTLEYLNNKYALDGRDPNSYSGILWTFGLFDRPWPPERQVFGNIRYMSSENTAKKFKLGPYLDWVRSLPTIGQVHRGVTSLTPATLF</sequence>
<dbReference type="GO" id="GO:0003677">
    <property type="term" value="F:DNA binding"/>
    <property type="evidence" value="ECO:0007669"/>
    <property type="project" value="UniProtKB-KW"/>
</dbReference>
<dbReference type="InterPro" id="IPR014729">
    <property type="entry name" value="Rossmann-like_a/b/a_fold"/>
</dbReference>
<dbReference type="Gene3D" id="1.10.579.10">
    <property type="entry name" value="DNA Cyclobutane Dipyrimidine Photolyase, subunit A, domain 3"/>
    <property type="match status" value="1"/>
</dbReference>
<evidence type="ECO:0000313" key="15">
    <source>
        <dbReference type="EMBL" id="VIP05362.1"/>
    </source>
</evidence>
<keyword evidence="10" id="KW-0234">DNA repair</keyword>
<evidence type="ECO:0000256" key="13">
    <source>
        <dbReference type="ARBA" id="ARBA00033999"/>
    </source>
</evidence>
<evidence type="ECO:0000256" key="7">
    <source>
        <dbReference type="ARBA" id="ARBA00022763"/>
    </source>
</evidence>
<dbReference type="SUPFAM" id="SSF48173">
    <property type="entry name" value="Cryptochrome/photolyase FAD-binding domain"/>
    <property type="match status" value="1"/>
</dbReference>
<evidence type="ECO:0000259" key="14">
    <source>
        <dbReference type="PROSITE" id="PS51645"/>
    </source>
</evidence>
<evidence type="ECO:0000256" key="2">
    <source>
        <dbReference type="ARBA" id="ARBA00001974"/>
    </source>
</evidence>
<evidence type="ECO:0000256" key="9">
    <source>
        <dbReference type="ARBA" id="ARBA00023125"/>
    </source>
</evidence>
<keyword evidence="16" id="KW-1185">Reference proteome</keyword>
<keyword evidence="6" id="KW-0285">Flavoprotein</keyword>
<reference evidence="15" key="1">
    <citation type="submission" date="2019-04" db="EMBL/GenBank/DDBJ databases">
        <authorList>
            <consortium name="Science for Life Laboratories"/>
        </authorList>
    </citation>
    <scope>NUCLEOTIDE SEQUENCE</scope>
    <source>
        <strain evidence="15">MBLW1</strain>
    </source>
</reference>
<dbReference type="EC" id="4.1.99.3" evidence="4"/>
<keyword evidence="7" id="KW-0227">DNA damage</keyword>
<evidence type="ECO:0000256" key="10">
    <source>
        <dbReference type="ARBA" id="ARBA00023204"/>
    </source>
</evidence>
<proteinExistence type="inferred from homology"/>
<comment type="cofactor">
    <cofactor evidence="1">
        <name>(6R)-5,10-methylene-5,6,7,8-tetrahydrofolate</name>
        <dbReference type="ChEBI" id="CHEBI:15636"/>
    </cofactor>
</comment>
<dbReference type="RefSeq" id="WP_162660445.1">
    <property type="nucleotide sequence ID" value="NZ_LR593887.1"/>
</dbReference>
<organism evidence="15">
    <name type="scientific">Tuwongella immobilis</name>
    <dbReference type="NCBI Taxonomy" id="692036"/>
    <lineage>
        <taxon>Bacteria</taxon>
        <taxon>Pseudomonadati</taxon>
        <taxon>Planctomycetota</taxon>
        <taxon>Planctomycetia</taxon>
        <taxon>Gemmatales</taxon>
        <taxon>Gemmataceae</taxon>
        <taxon>Tuwongella</taxon>
    </lineage>
</organism>
<dbReference type="InterPro" id="IPR006050">
    <property type="entry name" value="DNA_photolyase_N"/>
</dbReference>
<dbReference type="EMBL" id="LR593887">
    <property type="protein sequence ID" value="VTS08080.1"/>
    <property type="molecule type" value="Genomic_DNA"/>
</dbReference>
<dbReference type="Proteomes" id="UP000464378">
    <property type="component" value="Chromosome"/>
</dbReference>
<dbReference type="FunFam" id="1.10.579.10:FF:000002">
    <property type="entry name" value="Deoxyribodipyrimidine photolyase"/>
    <property type="match status" value="1"/>
</dbReference>
<comment type="similarity">
    <text evidence="3">Belongs to the DNA photolyase class-2 family.</text>
</comment>
<comment type="catalytic activity">
    <reaction evidence="13">
        <text>cyclobutadipyrimidine (in DNA) = 2 pyrimidine residues (in DNA).</text>
        <dbReference type="EC" id="4.1.99.3"/>
    </reaction>
</comment>
<gene>
    <name evidence="15" type="ORF">GMBLW1_38310</name>
</gene>
<evidence type="ECO:0000256" key="5">
    <source>
        <dbReference type="ARBA" id="ARBA00014046"/>
    </source>
</evidence>
<accession>A0A6C2YWZ4</accession>
<dbReference type="Gene3D" id="1.25.40.80">
    <property type="match status" value="1"/>
</dbReference>
<feature type="domain" description="Photolyase/cryptochrome alpha/beta" evidence="14">
    <location>
        <begin position="26"/>
        <end position="169"/>
    </location>
</feature>
<dbReference type="KEGG" id="tim:GMBLW1_38310"/>
<keyword evidence="8" id="KW-0274">FAD</keyword>
<dbReference type="Gene3D" id="3.40.50.620">
    <property type="entry name" value="HUPs"/>
    <property type="match status" value="1"/>
</dbReference>
<dbReference type="SUPFAM" id="SSF52425">
    <property type="entry name" value="Cryptochrome/photolyase, N-terminal domain"/>
    <property type="match status" value="1"/>
</dbReference>
<dbReference type="PROSITE" id="PS51645">
    <property type="entry name" value="PHR_CRY_ALPHA_BETA"/>
    <property type="match status" value="1"/>
</dbReference>